<evidence type="ECO:0000256" key="1">
    <source>
        <dbReference type="ARBA" id="ARBA00010515"/>
    </source>
</evidence>
<dbReference type="SUPFAM" id="SSF53474">
    <property type="entry name" value="alpha/beta-Hydrolases"/>
    <property type="match status" value="1"/>
</dbReference>
<evidence type="ECO:0000313" key="6">
    <source>
        <dbReference type="Proteomes" id="UP000516173"/>
    </source>
</evidence>
<comment type="similarity">
    <text evidence="1">Belongs to the 'GDXG' lipolytic enzyme family.</text>
</comment>
<evidence type="ECO:0000256" key="2">
    <source>
        <dbReference type="ARBA" id="ARBA00022801"/>
    </source>
</evidence>
<dbReference type="GeneID" id="80348381"/>
<keyword evidence="6" id="KW-1185">Reference proteome</keyword>
<evidence type="ECO:0000256" key="3">
    <source>
        <dbReference type="PROSITE-ProRule" id="PRU10038"/>
    </source>
</evidence>
<dbReference type="PANTHER" id="PTHR48081:SF8">
    <property type="entry name" value="ALPHA_BETA HYDROLASE FOLD-3 DOMAIN-CONTAINING PROTEIN-RELATED"/>
    <property type="match status" value="1"/>
</dbReference>
<dbReference type="EMBL" id="AP023396">
    <property type="protein sequence ID" value="BCK56101.1"/>
    <property type="molecule type" value="Genomic_DNA"/>
</dbReference>
<dbReference type="Pfam" id="PF07859">
    <property type="entry name" value="Abhydrolase_3"/>
    <property type="match status" value="1"/>
</dbReference>
<name>A0A7G1KMP4_9NOCA</name>
<organism evidence="5 6">
    <name type="scientific">Nocardia wallacei</name>
    <dbReference type="NCBI Taxonomy" id="480035"/>
    <lineage>
        <taxon>Bacteria</taxon>
        <taxon>Bacillati</taxon>
        <taxon>Actinomycetota</taxon>
        <taxon>Actinomycetes</taxon>
        <taxon>Mycobacteriales</taxon>
        <taxon>Nocardiaceae</taxon>
        <taxon>Nocardia</taxon>
    </lineage>
</organism>
<dbReference type="KEGG" id="nwl:NWFMUON74_38730"/>
<feature type="active site" evidence="3">
    <location>
        <position position="148"/>
    </location>
</feature>
<dbReference type="InterPro" id="IPR029058">
    <property type="entry name" value="AB_hydrolase_fold"/>
</dbReference>
<dbReference type="Gene3D" id="3.40.50.1820">
    <property type="entry name" value="alpha/beta hydrolase"/>
    <property type="match status" value="1"/>
</dbReference>
<evidence type="ECO:0000259" key="4">
    <source>
        <dbReference type="Pfam" id="PF07859"/>
    </source>
</evidence>
<gene>
    <name evidence="5" type="ORF">NWFMUON74_38730</name>
</gene>
<evidence type="ECO:0000313" key="5">
    <source>
        <dbReference type="EMBL" id="BCK56101.1"/>
    </source>
</evidence>
<dbReference type="InterPro" id="IPR033140">
    <property type="entry name" value="Lipase_GDXG_put_SER_AS"/>
</dbReference>
<dbReference type="PROSITE" id="PS01174">
    <property type="entry name" value="LIPASE_GDXG_SER"/>
    <property type="match status" value="1"/>
</dbReference>
<dbReference type="InterPro" id="IPR013094">
    <property type="entry name" value="AB_hydrolase_3"/>
</dbReference>
<dbReference type="RefSeq" id="WP_232110440.1">
    <property type="nucleotide sequence ID" value="NZ_AP023396.1"/>
</dbReference>
<reference evidence="5 6" key="1">
    <citation type="submission" date="2020-08" db="EMBL/GenBank/DDBJ databases">
        <title>Genome Sequencing of Nocardia wallacei strain FMUON74 and assembly.</title>
        <authorList>
            <person name="Toyokawa M."/>
            <person name="Uesaka K."/>
        </authorList>
    </citation>
    <scope>NUCLEOTIDE SEQUENCE [LARGE SCALE GENOMIC DNA]</scope>
    <source>
        <strain evidence="5 6">FMUON74</strain>
    </source>
</reference>
<sequence length="294" mass="31825">MNIPDRLVPIYLRAIRKNAPFFTAEGAAAEIQNQALRPTSYNPPARLRPDVTISVRREEEYPIYTVTPKLTTPTGSVLYTHGGGWVHDISPEHWALVAQIAAEASVTVTVPIYKLLPYGDAAQANELILRLFHDLKSQQSDVRLAGDSAGGQITLSAALALRDQGVEDIHTVLISPALELTLSNPRIPAVLPTDPWLGVDGTRVLAENWAGDLPIDDPKVSPLLGDLQGLGPMLLFSGTHDVLNPDAHLLVDKARAAGVDVTFIERPDAVHVFPLLPTRSAKAARERIVAALRP</sequence>
<protein>
    <submittedName>
        <fullName evidence="5">Alpha/beta hydrolase</fullName>
    </submittedName>
</protein>
<dbReference type="Proteomes" id="UP000516173">
    <property type="component" value="Chromosome"/>
</dbReference>
<keyword evidence="2 5" id="KW-0378">Hydrolase</keyword>
<dbReference type="GO" id="GO:0016787">
    <property type="term" value="F:hydrolase activity"/>
    <property type="evidence" value="ECO:0007669"/>
    <property type="project" value="UniProtKB-KW"/>
</dbReference>
<dbReference type="AlphaFoldDB" id="A0A7G1KMP4"/>
<dbReference type="InterPro" id="IPR050300">
    <property type="entry name" value="GDXG_lipolytic_enzyme"/>
</dbReference>
<proteinExistence type="inferred from homology"/>
<feature type="domain" description="Alpha/beta hydrolase fold-3" evidence="4">
    <location>
        <begin position="77"/>
        <end position="274"/>
    </location>
</feature>
<accession>A0A7G1KMP4</accession>
<dbReference type="PANTHER" id="PTHR48081">
    <property type="entry name" value="AB HYDROLASE SUPERFAMILY PROTEIN C4A8.06C"/>
    <property type="match status" value="1"/>
</dbReference>